<gene>
    <name evidence="4" type="ORF">RV04_GL001207</name>
</gene>
<feature type="transmembrane region" description="Helical" evidence="2">
    <location>
        <begin position="20"/>
        <end position="51"/>
    </location>
</feature>
<evidence type="ECO:0000313" key="5">
    <source>
        <dbReference type="Proteomes" id="UP000182077"/>
    </source>
</evidence>
<evidence type="ECO:0000313" key="4">
    <source>
        <dbReference type="EMBL" id="OJG41346.1"/>
    </source>
</evidence>
<dbReference type="STRING" id="249189.RV04_GL001207"/>
<accession>A0A1L8TAS0</accession>
<protein>
    <recommendedName>
        <fullName evidence="3">CAAX prenyl protease 2/Lysostaphin resistance protein A-like domain-containing protein</fullName>
    </recommendedName>
</protein>
<name>A0A1L8TAS0_9ENTE</name>
<reference evidence="4 5" key="1">
    <citation type="submission" date="2014-12" db="EMBL/GenBank/DDBJ databases">
        <title>Draft genome sequences of 29 type strains of Enterococci.</title>
        <authorList>
            <person name="Zhong Z."/>
            <person name="Sun Z."/>
            <person name="Liu W."/>
            <person name="Zhang W."/>
            <person name="Zhang H."/>
        </authorList>
    </citation>
    <scope>NUCLEOTIDE SEQUENCE [LARGE SCALE GENOMIC DNA]</scope>
    <source>
        <strain evidence="4 5">DSM 17122</strain>
    </source>
</reference>
<dbReference type="EMBL" id="JXKQ01000024">
    <property type="protein sequence ID" value="OJG41346.1"/>
    <property type="molecule type" value="Genomic_DNA"/>
</dbReference>
<evidence type="ECO:0000256" key="1">
    <source>
        <dbReference type="ARBA" id="ARBA00009067"/>
    </source>
</evidence>
<dbReference type="AlphaFoldDB" id="A0A1L8TAS0"/>
<dbReference type="InterPro" id="IPR003675">
    <property type="entry name" value="Rce1/LyrA-like_dom"/>
</dbReference>
<keyword evidence="2" id="KW-0812">Transmembrane</keyword>
<dbReference type="GO" id="GO:0080120">
    <property type="term" value="P:CAAX-box protein maturation"/>
    <property type="evidence" value="ECO:0007669"/>
    <property type="project" value="UniProtKB-ARBA"/>
</dbReference>
<feature type="transmembrane region" description="Helical" evidence="2">
    <location>
        <begin position="71"/>
        <end position="89"/>
    </location>
</feature>
<comment type="caution">
    <text evidence="4">The sequence shown here is derived from an EMBL/GenBank/DDBJ whole genome shotgun (WGS) entry which is preliminary data.</text>
</comment>
<keyword evidence="2" id="KW-1133">Transmembrane helix</keyword>
<comment type="similarity">
    <text evidence="1">Belongs to the UPF0177 family.</text>
</comment>
<sequence length="215" mass="24367">MNKLLNQSIEIKKVLPATLIVFSGLAILLFFSSYIAIFSLAVTSYIAFIIVYSHQNTKALFSKPVNPVRNIFFYFVLNWVVSMSVALTLNNVFGWHLRGNAVNDKPGLALLIILPIMIMGEELFSMYFLSVFSSKFKLWIASCLSAVVFGLIHFTTYYNGDIFKTLIHILLIQGSARLIFNRAAIKSNSIWTSWIIHLLFDFSSILVVLITQLIK</sequence>
<keyword evidence="5" id="KW-1185">Reference proteome</keyword>
<feature type="transmembrane region" description="Helical" evidence="2">
    <location>
        <begin position="109"/>
        <end position="129"/>
    </location>
</feature>
<dbReference type="Proteomes" id="UP000182077">
    <property type="component" value="Unassembled WGS sequence"/>
</dbReference>
<feature type="domain" description="CAAX prenyl protease 2/Lysostaphin resistance protein A-like" evidence="3">
    <location>
        <begin position="108"/>
        <end position="202"/>
    </location>
</feature>
<evidence type="ECO:0000259" key="3">
    <source>
        <dbReference type="Pfam" id="PF02517"/>
    </source>
</evidence>
<keyword evidence="2" id="KW-0472">Membrane</keyword>
<feature type="transmembrane region" description="Helical" evidence="2">
    <location>
        <begin position="136"/>
        <end position="156"/>
    </location>
</feature>
<proteinExistence type="inferred from homology"/>
<organism evidence="4 5">
    <name type="scientific">Enterococcus hermanniensis</name>
    <dbReference type="NCBI Taxonomy" id="249189"/>
    <lineage>
        <taxon>Bacteria</taxon>
        <taxon>Bacillati</taxon>
        <taxon>Bacillota</taxon>
        <taxon>Bacilli</taxon>
        <taxon>Lactobacillales</taxon>
        <taxon>Enterococcaceae</taxon>
        <taxon>Enterococcus</taxon>
    </lineage>
</organism>
<evidence type="ECO:0000256" key="2">
    <source>
        <dbReference type="SAM" id="Phobius"/>
    </source>
</evidence>
<dbReference type="GO" id="GO:0004175">
    <property type="term" value="F:endopeptidase activity"/>
    <property type="evidence" value="ECO:0007669"/>
    <property type="project" value="UniProtKB-ARBA"/>
</dbReference>
<dbReference type="OrthoDB" id="2990933at2"/>
<dbReference type="RefSeq" id="WP_071858818.1">
    <property type="nucleotide sequence ID" value="NZ_JBHSHK010000017.1"/>
</dbReference>
<feature type="transmembrane region" description="Helical" evidence="2">
    <location>
        <begin position="192"/>
        <end position="214"/>
    </location>
</feature>
<dbReference type="Pfam" id="PF02517">
    <property type="entry name" value="Rce1-like"/>
    <property type="match status" value="1"/>
</dbReference>